<dbReference type="Pfam" id="PF04248">
    <property type="entry name" value="NTP_transf_9"/>
    <property type="match status" value="1"/>
</dbReference>
<dbReference type="Gene3D" id="2.170.150.40">
    <property type="entry name" value="Domain of unknown function (DUF427)"/>
    <property type="match status" value="1"/>
</dbReference>
<protein>
    <submittedName>
        <fullName evidence="3">DUF427 domain-containing protein</fullName>
    </submittedName>
</protein>
<evidence type="ECO:0000313" key="4">
    <source>
        <dbReference type="Proteomes" id="UP000334019"/>
    </source>
</evidence>
<dbReference type="PANTHER" id="PTHR43058:SF1">
    <property type="entry name" value="DUF427 DOMAIN-CONTAINING PROTEIN"/>
    <property type="match status" value="1"/>
</dbReference>
<dbReference type="KEGG" id="atq:GH723_15735"/>
<proteinExistence type="predicted"/>
<sequence>MRVPEHADRTRRPGSALAVGAPALQVHVRLGRTPEHAGLVERGIEVGEVRRRQVVDVVGERPLGELVTDDRRHALGPQHLGRVPDRAAQECQRGDPLLVDVGRQDLRHRVADLGPSLLTRCARRVDDVGPGRCPGPRLQPLDDATDGPRGQRVPHAAREVVGVGREPGVVVVAHAVDVGTAARPEHPCRVEPQRIEPGPGQESVWDYPRPPRVEPTDAHVVVRFAGVVVADTRHALRVLETSQPPAFYLPPDDVDLALLEPSTTRTVCEWKGSAVYHSIRVGDRLAVDAAWSYPRPTPRFEAIRDHLALYPQRVDECLVDGERVLANEGSFYGGWITSRVVGPFKGAPGTAHW</sequence>
<evidence type="ECO:0000259" key="2">
    <source>
        <dbReference type="Pfam" id="PF04248"/>
    </source>
</evidence>
<gene>
    <name evidence="3" type="ORF">GH723_15735</name>
</gene>
<dbReference type="InterPro" id="IPR007361">
    <property type="entry name" value="DUF427"/>
</dbReference>
<organism evidence="3 4">
    <name type="scientific">Actinomarinicola tropica</name>
    <dbReference type="NCBI Taxonomy" id="2789776"/>
    <lineage>
        <taxon>Bacteria</taxon>
        <taxon>Bacillati</taxon>
        <taxon>Actinomycetota</taxon>
        <taxon>Acidimicrobiia</taxon>
        <taxon>Acidimicrobiales</taxon>
        <taxon>Iamiaceae</taxon>
        <taxon>Actinomarinicola</taxon>
    </lineage>
</organism>
<keyword evidence="4" id="KW-1185">Reference proteome</keyword>
<dbReference type="InterPro" id="IPR038694">
    <property type="entry name" value="DUF427_sf"/>
</dbReference>
<dbReference type="PANTHER" id="PTHR43058">
    <property type="entry name" value="SLR0655 PROTEIN"/>
    <property type="match status" value="1"/>
</dbReference>
<evidence type="ECO:0000313" key="3">
    <source>
        <dbReference type="EMBL" id="QGG96434.1"/>
    </source>
</evidence>
<dbReference type="EMBL" id="CP045851">
    <property type="protein sequence ID" value="QGG96434.1"/>
    <property type="molecule type" value="Genomic_DNA"/>
</dbReference>
<reference evidence="3 4" key="1">
    <citation type="submission" date="2019-11" db="EMBL/GenBank/DDBJ databases">
        <authorList>
            <person name="He Y."/>
        </authorList>
    </citation>
    <scope>NUCLEOTIDE SEQUENCE [LARGE SCALE GENOMIC DNA]</scope>
    <source>
        <strain evidence="3 4">SCSIO 58843</strain>
    </source>
</reference>
<evidence type="ECO:0000256" key="1">
    <source>
        <dbReference type="SAM" id="MobiDB-lite"/>
    </source>
</evidence>
<name>A0A5Q2RLS4_9ACTN</name>
<accession>A0A5Q2RLS4</accession>
<feature type="region of interest" description="Disordered" evidence="1">
    <location>
        <begin position="131"/>
        <end position="152"/>
    </location>
</feature>
<feature type="domain" description="DUF427" evidence="2">
    <location>
        <begin position="220"/>
        <end position="311"/>
    </location>
</feature>
<dbReference type="Proteomes" id="UP000334019">
    <property type="component" value="Chromosome"/>
</dbReference>
<dbReference type="AlphaFoldDB" id="A0A5Q2RLS4"/>